<sequence length="99" mass="10194">MPSVLSDLVFDEPSGRPDALVQFAGAIAFLGLYGYSRIVGDIDSSDWLLVMALGATLAGVAESLPHDRRLAAGTLRLAAVSVLSCLIVAIVLDPGVVVG</sequence>
<evidence type="ECO:0000313" key="3">
    <source>
        <dbReference type="Proteomes" id="UP000216308"/>
    </source>
</evidence>
<dbReference type="InterPro" id="IPR058324">
    <property type="entry name" value="DUF8011"/>
</dbReference>
<dbReference type="OrthoDB" id="351217at2157"/>
<evidence type="ECO:0000256" key="1">
    <source>
        <dbReference type="SAM" id="Phobius"/>
    </source>
</evidence>
<keyword evidence="1" id="KW-1133">Transmembrane helix</keyword>
<keyword evidence="3" id="KW-1185">Reference proteome</keyword>
<comment type="caution">
    <text evidence="2">The sequence shown here is derived from an EMBL/GenBank/DDBJ whole genome shotgun (WGS) entry which is preliminary data.</text>
</comment>
<keyword evidence="1" id="KW-0472">Membrane</keyword>
<gene>
    <name evidence="2" type="ORF">DJ70_05855</name>
</gene>
<proteinExistence type="predicted"/>
<protein>
    <submittedName>
        <fullName evidence="2">Uncharacterized protein</fullName>
    </submittedName>
</protein>
<dbReference type="AlphaFoldDB" id="A0A256IMS6"/>
<dbReference type="RefSeq" id="WP_094531029.1">
    <property type="nucleotide sequence ID" value="NZ_NHPJ01000060.1"/>
</dbReference>
<dbReference type="Proteomes" id="UP000216308">
    <property type="component" value="Unassembled WGS sequence"/>
</dbReference>
<name>A0A256IMS6_9EURY</name>
<dbReference type="Pfam" id="PF26041">
    <property type="entry name" value="DUF8011"/>
    <property type="match status" value="1"/>
</dbReference>
<evidence type="ECO:0000313" key="2">
    <source>
        <dbReference type="EMBL" id="OYR57462.1"/>
    </source>
</evidence>
<feature type="transmembrane region" description="Helical" evidence="1">
    <location>
        <begin position="20"/>
        <end position="35"/>
    </location>
</feature>
<organism evidence="2 3">
    <name type="scientific">Halorubrum halodurans</name>
    <dbReference type="NCBI Taxonomy" id="1383851"/>
    <lineage>
        <taxon>Archaea</taxon>
        <taxon>Methanobacteriati</taxon>
        <taxon>Methanobacteriota</taxon>
        <taxon>Stenosarchaea group</taxon>
        <taxon>Halobacteria</taxon>
        <taxon>Halobacteriales</taxon>
        <taxon>Haloferacaceae</taxon>
        <taxon>Halorubrum</taxon>
    </lineage>
</organism>
<accession>A0A256IMS6</accession>
<keyword evidence="1" id="KW-0812">Transmembrane</keyword>
<dbReference type="EMBL" id="NHPJ01000060">
    <property type="protein sequence ID" value="OYR57462.1"/>
    <property type="molecule type" value="Genomic_DNA"/>
</dbReference>
<feature type="transmembrane region" description="Helical" evidence="1">
    <location>
        <begin position="77"/>
        <end position="98"/>
    </location>
</feature>
<reference evidence="2 3" key="1">
    <citation type="journal article" date="2014" name="Front. Microbiol.">
        <title>Population and genomic analysis of the genus Halorubrum.</title>
        <authorList>
            <person name="Fullmer M.S."/>
            <person name="Soucy S.M."/>
            <person name="Swithers K.S."/>
            <person name="Makkay A.M."/>
            <person name="Wheeler R."/>
            <person name="Ventosa A."/>
            <person name="Gogarten J.P."/>
            <person name="Papke R.T."/>
        </authorList>
    </citation>
    <scope>NUCLEOTIDE SEQUENCE [LARGE SCALE GENOMIC DNA]</scope>
    <source>
        <strain evidence="2 3">Cb34</strain>
    </source>
</reference>